<accession>A0A813C046</accession>
<feature type="region of interest" description="Disordered" evidence="1">
    <location>
        <begin position="319"/>
        <end position="371"/>
    </location>
</feature>
<feature type="compositionally biased region" description="Gly residues" evidence="1">
    <location>
        <begin position="248"/>
        <end position="258"/>
    </location>
</feature>
<feature type="compositionally biased region" description="Low complexity" evidence="1">
    <location>
        <begin position="204"/>
        <end position="236"/>
    </location>
</feature>
<keyword evidence="3" id="KW-1185">Reference proteome</keyword>
<proteinExistence type="predicted"/>
<reference evidence="2" key="1">
    <citation type="submission" date="2021-02" db="EMBL/GenBank/DDBJ databases">
        <authorList>
            <person name="Dougan E. K."/>
            <person name="Rhodes N."/>
            <person name="Thang M."/>
            <person name="Chan C."/>
        </authorList>
    </citation>
    <scope>NUCLEOTIDE SEQUENCE</scope>
</reference>
<dbReference type="Proteomes" id="UP000601435">
    <property type="component" value="Unassembled WGS sequence"/>
</dbReference>
<dbReference type="EMBL" id="CAJNJA010084474">
    <property type="protein sequence ID" value="CAE7937257.1"/>
    <property type="molecule type" value="Genomic_DNA"/>
</dbReference>
<feature type="compositionally biased region" description="Low complexity" evidence="1">
    <location>
        <begin position="319"/>
        <end position="330"/>
    </location>
</feature>
<sequence length="404" mass="42335">MGVCLVCVSAAAWRHIHLSKLYHSMFQAASQHITDTLDHAGCKLGIQRSSQLQIVVGTGMSLVPLLVCKDEAPQVTERNPNNIDAQWSYDTTDFHCTSDHPGQKLLLTSPNSNQPKETGAVSFDITDHGRWHMCIGEAVTRVFTALIALTTTELPLPLGDSTGNWGYQQSPARVVPFQPPSRRPTRLTVPGPGVRRMSGIHVVETPSSTSSPCECPSSEIGAEQAAPTAEASAGASRDLWEKLLAGSGLSGPSGRGPGGPGPGNPRAETVHQPAEDQGRSTSRQLPSAAAAAFDQVSSSSPTLGSANLSDILRSTSAFADHASGSSSHGSQTPTPRVEEDAGQVARAQSSSGSSSGGERQPRLDQRQALEALAQDVAAEPVCAFSTNVSEAEEFGSGDDLDLPM</sequence>
<gene>
    <name evidence="2" type="primary">pgl</name>
    <name evidence="2" type="ORF">SNEC2469_LOCUS32846</name>
</gene>
<feature type="compositionally biased region" description="Polar residues" evidence="1">
    <location>
        <begin position="295"/>
        <end position="307"/>
    </location>
</feature>
<evidence type="ECO:0000313" key="2">
    <source>
        <dbReference type="EMBL" id="CAE7937257.1"/>
    </source>
</evidence>
<organism evidence="2 3">
    <name type="scientific">Symbiodinium necroappetens</name>
    <dbReference type="NCBI Taxonomy" id="1628268"/>
    <lineage>
        <taxon>Eukaryota</taxon>
        <taxon>Sar</taxon>
        <taxon>Alveolata</taxon>
        <taxon>Dinophyceae</taxon>
        <taxon>Suessiales</taxon>
        <taxon>Symbiodiniaceae</taxon>
        <taxon>Symbiodinium</taxon>
    </lineage>
</organism>
<comment type="caution">
    <text evidence="2">The sequence shown here is derived from an EMBL/GenBank/DDBJ whole genome shotgun (WGS) entry which is preliminary data.</text>
</comment>
<evidence type="ECO:0000256" key="1">
    <source>
        <dbReference type="SAM" id="MobiDB-lite"/>
    </source>
</evidence>
<name>A0A813C046_9DINO</name>
<evidence type="ECO:0000313" key="3">
    <source>
        <dbReference type="Proteomes" id="UP000601435"/>
    </source>
</evidence>
<feature type="region of interest" description="Disordered" evidence="1">
    <location>
        <begin position="172"/>
        <end position="307"/>
    </location>
</feature>
<protein>
    <submittedName>
        <fullName evidence="2">Pgl protein</fullName>
    </submittedName>
</protein>
<dbReference type="AlphaFoldDB" id="A0A813C046"/>